<evidence type="ECO:0000313" key="3">
    <source>
        <dbReference type="EMBL" id="MPN30109.1"/>
    </source>
</evidence>
<gene>
    <name evidence="3" type="ORF">SDC9_177567</name>
</gene>
<reference evidence="3" key="1">
    <citation type="submission" date="2019-08" db="EMBL/GenBank/DDBJ databases">
        <authorList>
            <person name="Kucharzyk K."/>
            <person name="Murdoch R.W."/>
            <person name="Higgins S."/>
            <person name="Loffler F."/>
        </authorList>
    </citation>
    <scope>NUCLEOTIDE SEQUENCE</scope>
</reference>
<sequence length="141" mass="14967">MHDPLARKLNHGISGNAGLFSDAKDLALFSAMLLNHGTLNNKRVLSPLAVNTLTTLPIGLSEYGRTPGWDLFSSYSSNQGDLLGPNAYGHTGYTGTSIVIDPDNQVAVILLTNRVHPDDKGSVARLRALVANVVAGAVKFE</sequence>
<dbReference type="PANTHER" id="PTHR43283:SF11">
    <property type="entry name" value="BETA-LACTAMASE-RELATED DOMAIN-CONTAINING PROTEIN"/>
    <property type="match status" value="1"/>
</dbReference>
<evidence type="ECO:0000256" key="1">
    <source>
        <dbReference type="ARBA" id="ARBA00022801"/>
    </source>
</evidence>
<organism evidence="3">
    <name type="scientific">bioreactor metagenome</name>
    <dbReference type="NCBI Taxonomy" id="1076179"/>
    <lineage>
        <taxon>unclassified sequences</taxon>
        <taxon>metagenomes</taxon>
        <taxon>ecological metagenomes</taxon>
    </lineage>
</organism>
<accession>A0A645GWG1</accession>
<dbReference type="GO" id="GO:0016787">
    <property type="term" value="F:hydrolase activity"/>
    <property type="evidence" value="ECO:0007669"/>
    <property type="project" value="UniProtKB-KW"/>
</dbReference>
<dbReference type="Pfam" id="PF00144">
    <property type="entry name" value="Beta-lactamase"/>
    <property type="match status" value="1"/>
</dbReference>
<dbReference type="AlphaFoldDB" id="A0A645GWG1"/>
<keyword evidence="1" id="KW-0378">Hydrolase</keyword>
<dbReference type="InterPro" id="IPR001466">
    <property type="entry name" value="Beta-lactam-related"/>
</dbReference>
<proteinExistence type="predicted"/>
<dbReference type="InterPro" id="IPR012338">
    <property type="entry name" value="Beta-lactam/transpept-like"/>
</dbReference>
<dbReference type="Gene3D" id="3.40.710.10">
    <property type="entry name" value="DD-peptidase/beta-lactamase superfamily"/>
    <property type="match status" value="1"/>
</dbReference>
<dbReference type="SUPFAM" id="SSF56601">
    <property type="entry name" value="beta-lactamase/transpeptidase-like"/>
    <property type="match status" value="1"/>
</dbReference>
<dbReference type="EMBL" id="VSSQ01081103">
    <property type="protein sequence ID" value="MPN30109.1"/>
    <property type="molecule type" value="Genomic_DNA"/>
</dbReference>
<comment type="caution">
    <text evidence="3">The sequence shown here is derived from an EMBL/GenBank/DDBJ whole genome shotgun (WGS) entry which is preliminary data.</text>
</comment>
<dbReference type="PANTHER" id="PTHR43283">
    <property type="entry name" value="BETA-LACTAMASE-RELATED"/>
    <property type="match status" value="1"/>
</dbReference>
<protein>
    <recommendedName>
        <fullName evidence="2">Beta-lactamase-related domain-containing protein</fullName>
    </recommendedName>
</protein>
<dbReference type="InterPro" id="IPR050789">
    <property type="entry name" value="Diverse_Enzym_Activities"/>
</dbReference>
<feature type="domain" description="Beta-lactamase-related" evidence="2">
    <location>
        <begin position="15"/>
        <end position="131"/>
    </location>
</feature>
<evidence type="ECO:0000259" key="2">
    <source>
        <dbReference type="Pfam" id="PF00144"/>
    </source>
</evidence>
<name>A0A645GWG1_9ZZZZ</name>